<protein>
    <submittedName>
        <fullName evidence="2">Uncharacterized protein</fullName>
    </submittedName>
</protein>
<accession>A0AAD1UIJ3</accession>
<dbReference type="Proteomes" id="UP001295684">
    <property type="component" value="Unassembled WGS sequence"/>
</dbReference>
<evidence type="ECO:0000256" key="1">
    <source>
        <dbReference type="SAM" id="MobiDB-lite"/>
    </source>
</evidence>
<evidence type="ECO:0000313" key="2">
    <source>
        <dbReference type="EMBL" id="CAI2367580.1"/>
    </source>
</evidence>
<feature type="region of interest" description="Disordered" evidence="1">
    <location>
        <begin position="1"/>
        <end position="42"/>
    </location>
</feature>
<feature type="compositionally biased region" description="Basic and acidic residues" evidence="1">
    <location>
        <begin position="1"/>
        <end position="16"/>
    </location>
</feature>
<dbReference type="EMBL" id="CAMPGE010008693">
    <property type="protein sequence ID" value="CAI2367580.1"/>
    <property type="molecule type" value="Genomic_DNA"/>
</dbReference>
<name>A0AAD1UIJ3_EUPCR</name>
<reference evidence="2" key="1">
    <citation type="submission" date="2023-07" db="EMBL/GenBank/DDBJ databases">
        <authorList>
            <consortium name="AG Swart"/>
            <person name="Singh M."/>
            <person name="Singh A."/>
            <person name="Seah K."/>
            <person name="Emmerich C."/>
        </authorList>
    </citation>
    <scope>NUCLEOTIDE SEQUENCE</scope>
    <source>
        <strain evidence="2">DP1</strain>
    </source>
</reference>
<evidence type="ECO:0000313" key="3">
    <source>
        <dbReference type="Proteomes" id="UP001295684"/>
    </source>
</evidence>
<sequence length="401" mass="45634">MEQISKEESKIQKTSEDQEASEGVLKKQISEEGGHASTKEQIETDQSLEAGISFEKLTGKISSELIFEDDEILNVILEFFTLGEIVVIFFPLNSRIKGLVQKENYLLFEKLIEELNITSCYTTSDLPVYEDIGAVYKQAICDFEDEKETDLKPQAFYTDSGIIGSNMWYGFHNIFGSNTSNIYGGYVFSSNKSKNNHVQFYLSVPTFGVDNKYCQTLKTEFELTPGSKEIKTPYLQTMSDKETPLFKVPTTFEVNLKNQGFSYYADNLLLCFSASEVRNKRFQSSTKIFDNFKTPEDVEDSGLPILHKDTETKGFTVIEFDLSQKSAIKKAMGVKRFYSIPLIYCYLEKNALNGTNQIYQFKQKVAAKYMSMKLLCCSSQSNSNQIDMYPCKLKGKTLHFG</sequence>
<organism evidence="2 3">
    <name type="scientific">Euplotes crassus</name>
    <dbReference type="NCBI Taxonomy" id="5936"/>
    <lineage>
        <taxon>Eukaryota</taxon>
        <taxon>Sar</taxon>
        <taxon>Alveolata</taxon>
        <taxon>Ciliophora</taxon>
        <taxon>Intramacronucleata</taxon>
        <taxon>Spirotrichea</taxon>
        <taxon>Hypotrichia</taxon>
        <taxon>Euplotida</taxon>
        <taxon>Euplotidae</taxon>
        <taxon>Moneuplotes</taxon>
    </lineage>
</organism>
<keyword evidence="3" id="KW-1185">Reference proteome</keyword>
<dbReference type="AlphaFoldDB" id="A0AAD1UIJ3"/>
<feature type="compositionally biased region" description="Basic and acidic residues" evidence="1">
    <location>
        <begin position="24"/>
        <end position="42"/>
    </location>
</feature>
<gene>
    <name evidence="2" type="ORF">ECRASSUSDP1_LOCUS8867</name>
</gene>
<proteinExistence type="predicted"/>
<comment type="caution">
    <text evidence="2">The sequence shown here is derived from an EMBL/GenBank/DDBJ whole genome shotgun (WGS) entry which is preliminary data.</text>
</comment>